<sequence length="217" mass="24625">MKMKNRILPILAVLSISITLLAGCTKKIDSEDAISSYINAYIYSDETDTLQKAFAEKETDLAKEDKENFTSSLKEQFKLGDDYDPKLDELYQIYQTNLKKNTKFSTKILHEKSDKATVEVTVSGLKELNLDNLEEEISQKIAANPDLINEDLSEEDAQKVINQLAFDIYSEKIKANTETKEPVKLSISLKENPDDKNAWVIQNENDIFKELSDAFGV</sequence>
<accession>A0A5F0MSQ7</accession>
<comment type="caution">
    <text evidence="3">The sequence shown here is derived from an EMBL/GenBank/DDBJ whole genome shotgun (WGS) entry which is preliminary data.</text>
</comment>
<dbReference type="Proteomes" id="UP000297938">
    <property type="component" value="Unassembled WGS sequence"/>
</dbReference>
<evidence type="ECO:0000259" key="2">
    <source>
        <dbReference type="Pfam" id="PF17118"/>
    </source>
</evidence>
<dbReference type="PROSITE" id="PS51257">
    <property type="entry name" value="PROKAR_LIPOPROTEIN"/>
    <property type="match status" value="1"/>
</dbReference>
<dbReference type="InterPro" id="IPR031343">
    <property type="entry name" value="DUF5105"/>
</dbReference>
<feature type="chain" id="PRO_5044406136" description="DUF5105 domain-containing protein" evidence="1">
    <location>
        <begin position="23"/>
        <end position="217"/>
    </location>
</feature>
<proteinExistence type="predicted"/>
<protein>
    <recommendedName>
        <fullName evidence="2">DUF5105 domain-containing protein</fullName>
    </recommendedName>
</protein>
<dbReference type="AlphaFoldDB" id="A0A5F0MSQ7"/>
<feature type="domain" description="DUF5105" evidence="2">
    <location>
        <begin position="26"/>
        <end position="215"/>
    </location>
</feature>
<evidence type="ECO:0000256" key="1">
    <source>
        <dbReference type="SAM" id="SignalP"/>
    </source>
</evidence>
<evidence type="ECO:0000313" key="4">
    <source>
        <dbReference type="Proteomes" id="UP000297938"/>
    </source>
</evidence>
<organism evidence="3 4">
    <name type="scientific">Carnobacterium divergens</name>
    <name type="common">Lactobacillus divergens</name>
    <dbReference type="NCBI Taxonomy" id="2748"/>
    <lineage>
        <taxon>Bacteria</taxon>
        <taxon>Bacillati</taxon>
        <taxon>Bacillota</taxon>
        <taxon>Bacilli</taxon>
        <taxon>Lactobacillales</taxon>
        <taxon>Carnobacteriaceae</taxon>
        <taxon>Carnobacterium</taxon>
    </lineage>
</organism>
<gene>
    <name evidence="3" type="ORF">CKN69_12835</name>
</gene>
<name>A0A5F0MSQ7_CARDV</name>
<evidence type="ECO:0000313" key="3">
    <source>
        <dbReference type="EMBL" id="TFJ23778.1"/>
    </source>
</evidence>
<reference evidence="3 4" key="1">
    <citation type="journal article" date="2018" name="Int. J. Food Microbiol.">
        <title>Growth of Carnobacterium spp. isolated from chilled vacuum-packaged meat under relevant acidic conditions.</title>
        <authorList>
            <person name="Zhang P."/>
            <person name="Badoni M."/>
            <person name="Ganzle M."/>
            <person name="Yang X."/>
        </authorList>
    </citation>
    <scope>NUCLEOTIDE SEQUENCE [LARGE SCALE GENOMIC DNA]</scope>
    <source>
        <strain evidence="3 4">B2</strain>
    </source>
</reference>
<dbReference type="Pfam" id="PF17118">
    <property type="entry name" value="DUF5105"/>
    <property type="match status" value="1"/>
</dbReference>
<feature type="signal peptide" evidence="1">
    <location>
        <begin position="1"/>
        <end position="22"/>
    </location>
</feature>
<dbReference type="EMBL" id="NRPP01000018">
    <property type="protein sequence ID" value="TFJ23778.1"/>
    <property type="molecule type" value="Genomic_DNA"/>
</dbReference>
<keyword evidence="1" id="KW-0732">Signal</keyword>